<dbReference type="Gene3D" id="1.10.1040.10">
    <property type="entry name" value="N-(1-d-carboxylethyl)-l-norvaline Dehydrogenase, domain 2"/>
    <property type="match status" value="1"/>
</dbReference>
<dbReference type="Proteomes" id="UP000261174">
    <property type="component" value="Unassembled WGS sequence"/>
</dbReference>
<name>A0A3E1P464_9BACT</name>
<evidence type="ECO:0000259" key="4">
    <source>
        <dbReference type="Pfam" id="PF03446"/>
    </source>
</evidence>
<organism evidence="6 7">
    <name type="scientific">Chitinophaga silvisoli</name>
    <dbReference type="NCBI Taxonomy" id="2291814"/>
    <lineage>
        <taxon>Bacteria</taxon>
        <taxon>Pseudomonadati</taxon>
        <taxon>Bacteroidota</taxon>
        <taxon>Chitinophagia</taxon>
        <taxon>Chitinophagales</taxon>
        <taxon>Chitinophagaceae</taxon>
        <taxon>Chitinophaga</taxon>
    </lineage>
</organism>
<dbReference type="EMBL" id="QTJV01000002">
    <property type="protein sequence ID" value="RFM34965.1"/>
    <property type="molecule type" value="Genomic_DNA"/>
</dbReference>
<dbReference type="Pfam" id="PF03446">
    <property type="entry name" value="NAD_binding_2"/>
    <property type="match status" value="1"/>
</dbReference>
<dbReference type="InterPro" id="IPR029154">
    <property type="entry name" value="HIBADH-like_NADP-bd"/>
</dbReference>
<evidence type="ECO:0000256" key="1">
    <source>
        <dbReference type="ARBA" id="ARBA00023002"/>
    </source>
</evidence>
<dbReference type="Pfam" id="PF14833">
    <property type="entry name" value="NAD_binding_11"/>
    <property type="match status" value="1"/>
</dbReference>
<feature type="domain" description="6-phosphogluconate dehydrogenase NADP-binding" evidence="4">
    <location>
        <begin position="2"/>
        <end position="160"/>
    </location>
</feature>
<dbReference type="SUPFAM" id="SSF48179">
    <property type="entry name" value="6-phosphogluconate dehydrogenase C-terminal domain-like"/>
    <property type="match status" value="1"/>
</dbReference>
<dbReference type="InterPro" id="IPR051265">
    <property type="entry name" value="HIBADH-related_NP60_sf"/>
</dbReference>
<comment type="caution">
    <text evidence="6">The sequence shown here is derived from an EMBL/GenBank/DDBJ whole genome shotgun (WGS) entry which is preliminary data.</text>
</comment>
<dbReference type="OrthoDB" id="9786703at2"/>
<accession>A0A3E1P464</accession>
<dbReference type="Gene3D" id="3.40.50.720">
    <property type="entry name" value="NAD(P)-binding Rossmann-like Domain"/>
    <property type="match status" value="1"/>
</dbReference>
<dbReference type="AlphaFoldDB" id="A0A3E1P464"/>
<feature type="active site" evidence="3">
    <location>
        <position position="169"/>
    </location>
</feature>
<proteinExistence type="predicted"/>
<dbReference type="SUPFAM" id="SSF51735">
    <property type="entry name" value="NAD(P)-binding Rossmann-fold domains"/>
    <property type="match status" value="1"/>
</dbReference>
<dbReference type="GO" id="GO:0051287">
    <property type="term" value="F:NAD binding"/>
    <property type="evidence" value="ECO:0007669"/>
    <property type="project" value="InterPro"/>
</dbReference>
<dbReference type="PANTHER" id="PTHR43580">
    <property type="entry name" value="OXIDOREDUCTASE GLYR1-RELATED"/>
    <property type="match status" value="1"/>
</dbReference>
<keyword evidence="2" id="KW-0520">NAD</keyword>
<dbReference type="RefSeq" id="WP_116852449.1">
    <property type="nucleotide sequence ID" value="NZ_QTJV01000002.1"/>
</dbReference>
<keyword evidence="1" id="KW-0560">Oxidoreductase</keyword>
<dbReference type="GO" id="GO:0016491">
    <property type="term" value="F:oxidoreductase activity"/>
    <property type="evidence" value="ECO:0007669"/>
    <property type="project" value="UniProtKB-KW"/>
</dbReference>
<dbReference type="InterPro" id="IPR008927">
    <property type="entry name" value="6-PGluconate_DH-like_C_sf"/>
</dbReference>
<feature type="domain" description="3-hydroxyisobutyrate dehydrogenase-like NAD-binding" evidence="5">
    <location>
        <begin position="163"/>
        <end position="279"/>
    </location>
</feature>
<sequence length="280" mass="29215">MKIGWAGLGNMGKPMVKNLVKAGFDVTVYNRTVSKAEEFAKEVGVKVAVTPADLVKEIDCVITMVSDDAALQEIWDQLLAAPLPAGLLAIDMSTVSPDTTKAMAARVGEKGIAYLDAPVSGSVKPAEDRQLIILVGGKEADFERAKPVFDSLGKSATLLGENGAGNYAKLAINAFLGITVQGLAEAVIFAQKHGIGPDKLLPLINEGGVGSGITKIKTPGIINGNYAPAFALKLLAKDIRLAREQGMDTPAGVTLSEALNGAVKEGLGDEDMIAILKYLS</sequence>
<gene>
    <name evidence="6" type="ORF">DXN04_06065</name>
</gene>
<dbReference type="InterPro" id="IPR036291">
    <property type="entry name" value="NAD(P)-bd_dom_sf"/>
</dbReference>
<evidence type="ECO:0000313" key="7">
    <source>
        <dbReference type="Proteomes" id="UP000261174"/>
    </source>
</evidence>
<dbReference type="InterPro" id="IPR015815">
    <property type="entry name" value="HIBADH-related"/>
</dbReference>
<dbReference type="InterPro" id="IPR013328">
    <property type="entry name" value="6PGD_dom2"/>
</dbReference>
<reference evidence="6 7" key="1">
    <citation type="submission" date="2018-08" db="EMBL/GenBank/DDBJ databases">
        <title>Chitinophaga sp. K20C18050901, a novel bacterium isolated from forest soil.</title>
        <authorList>
            <person name="Wang C."/>
        </authorList>
    </citation>
    <scope>NUCLEOTIDE SEQUENCE [LARGE SCALE GENOMIC DNA]</scope>
    <source>
        <strain evidence="6 7">K20C18050901</strain>
    </source>
</reference>
<evidence type="ECO:0000313" key="6">
    <source>
        <dbReference type="EMBL" id="RFM34965.1"/>
    </source>
</evidence>
<dbReference type="PANTHER" id="PTHR43580:SF2">
    <property type="entry name" value="CYTOKINE-LIKE NUCLEAR FACTOR N-PAC"/>
    <property type="match status" value="1"/>
</dbReference>
<evidence type="ECO:0000259" key="5">
    <source>
        <dbReference type="Pfam" id="PF14833"/>
    </source>
</evidence>
<keyword evidence="7" id="KW-1185">Reference proteome</keyword>
<dbReference type="PIRSF" id="PIRSF000103">
    <property type="entry name" value="HIBADH"/>
    <property type="match status" value="1"/>
</dbReference>
<evidence type="ECO:0000256" key="3">
    <source>
        <dbReference type="PIRSR" id="PIRSR000103-1"/>
    </source>
</evidence>
<evidence type="ECO:0000256" key="2">
    <source>
        <dbReference type="ARBA" id="ARBA00023027"/>
    </source>
</evidence>
<dbReference type="InterPro" id="IPR006115">
    <property type="entry name" value="6PGDH_NADP-bd"/>
</dbReference>
<protein>
    <submittedName>
        <fullName evidence="6">NAD(P)-dependent oxidoreductase</fullName>
    </submittedName>
</protein>
<dbReference type="GO" id="GO:0050661">
    <property type="term" value="F:NADP binding"/>
    <property type="evidence" value="ECO:0007669"/>
    <property type="project" value="InterPro"/>
</dbReference>